<organism evidence="5 6">
    <name type="scientific">Paenibacillus yanchengensis</name>
    <dbReference type="NCBI Taxonomy" id="2035833"/>
    <lineage>
        <taxon>Bacteria</taxon>
        <taxon>Bacillati</taxon>
        <taxon>Bacillota</taxon>
        <taxon>Bacilli</taxon>
        <taxon>Bacillales</taxon>
        <taxon>Paenibacillaceae</taxon>
        <taxon>Paenibacillus</taxon>
    </lineage>
</organism>
<accession>A0ABW4YIM1</accession>
<keyword evidence="2 5" id="KW-0645">Protease</keyword>
<evidence type="ECO:0000256" key="4">
    <source>
        <dbReference type="ARBA" id="ARBA00022825"/>
    </source>
</evidence>
<sequence>MKSGDSKGTGFNITANGLIITNEHVVDEAKQHLVSFANGKTYTAELIASVPELDTALLQLKSKEPITDLPTLPLDLQFNSMEEASLIAQSVYVVGNPLFFSHIANEGTLIGKTLTNSLESYALVIDAPIYKGNSGSPLINEQGKVIGVVFATTKMTINQKSKNVGLAIPIEQILNHEQFKPLLLR</sequence>
<dbReference type="PRINTS" id="PR00834">
    <property type="entry name" value="PROTEASES2C"/>
</dbReference>
<evidence type="ECO:0000313" key="6">
    <source>
        <dbReference type="Proteomes" id="UP001597362"/>
    </source>
</evidence>
<keyword evidence="4" id="KW-0720">Serine protease</keyword>
<dbReference type="PANTHER" id="PTHR43343">
    <property type="entry name" value="PEPTIDASE S12"/>
    <property type="match status" value="1"/>
</dbReference>
<dbReference type="Gene3D" id="2.40.10.10">
    <property type="entry name" value="Trypsin-like serine proteases"/>
    <property type="match status" value="2"/>
</dbReference>
<dbReference type="EC" id="3.4.21.-" evidence="5"/>
<comment type="caution">
    <text evidence="5">The sequence shown here is derived from an EMBL/GenBank/DDBJ whole genome shotgun (WGS) entry which is preliminary data.</text>
</comment>
<dbReference type="GO" id="GO:0006508">
    <property type="term" value="P:proteolysis"/>
    <property type="evidence" value="ECO:0007669"/>
    <property type="project" value="UniProtKB-KW"/>
</dbReference>
<dbReference type="PANTHER" id="PTHR43343:SF3">
    <property type="entry name" value="PROTEASE DO-LIKE 8, CHLOROPLASTIC"/>
    <property type="match status" value="1"/>
</dbReference>
<evidence type="ECO:0000313" key="5">
    <source>
        <dbReference type="EMBL" id="MFD2115533.1"/>
    </source>
</evidence>
<dbReference type="InterPro" id="IPR009003">
    <property type="entry name" value="Peptidase_S1_PA"/>
</dbReference>
<keyword evidence="3 5" id="KW-0378">Hydrolase</keyword>
<keyword evidence="6" id="KW-1185">Reference proteome</keyword>
<dbReference type="SUPFAM" id="SSF50494">
    <property type="entry name" value="Trypsin-like serine proteases"/>
    <property type="match status" value="1"/>
</dbReference>
<proteinExistence type="inferred from homology"/>
<dbReference type="EMBL" id="JBHUHO010000020">
    <property type="protein sequence ID" value="MFD2115533.1"/>
    <property type="molecule type" value="Genomic_DNA"/>
</dbReference>
<evidence type="ECO:0000256" key="1">
    <source>
        <dbReference type="ARBA" id="ARBA00010541"/>
    </source>
</evidence>
<evidence type="ECO:0000256" key="3">
    <source>
        <dbReference type="ARBA" id="ARBA00022801"/>
    </source>
</evidence>
<name>A0ABW4YIM1_9BACL</name>
<gene>
    <name evidence="5" type="ORF">ACFSJH_07290</name>
</gene>
<dbReference type="InterPro" id="IPR001940">
    <property type="entry name" value="Peptidase_S1C"/>
</dbReference>
<dbReference type="InterPro" id="IPR051201">
    <property type="entry name" value="Chloro_Bact_Ser_Proteases"/>
</dbReference>
<dbReference type="InterPro" id="IPR043504">
    <property type="entry name" value="Peptidase_S1_PA_chymotrypsin"/>
</dbReference>
<dbReference type="Pfam" id="PF13365">
    <property type="entry name" value="Trypsin_2"/>
    <property type="match status" value="1"/>
</dbReference>
<dbReference type="Proteomes" id="UP001597362">
    <property type="component" value="Unassembled WGS sequence"/>
</dbReference>
<evidence type="ECO:0000256" key="2">
    <source>
        <dbReference type="ARBA" id="ARBA00022670"/>
    </source>
</evidence>
<comment type="similarity">
    <text evidence="1">Belongs to the peptidase S1C family.</text>
</comment>
<reference evidence="6" key="1">
    <citation type="journal article" date="2019" name="Int. J. Syst. Evol. Microbiol.">
        <title>The Global Catalogue of Microorganisms (GCM) 10K type strain sequencing project: providing services to taxonomists for standard genome sequencing and annotation.</title>
        <authorList>
            <consortium name="The Broad Institute Genomics Platform"/>
            <consortium name="The Broad Institute Genome Sequencing Center for Infectious Disease"/>
            <person name="Wu L."/>
            <person name="Ma J."/>
        </authorList>
    </citation>
    <scope>NUCLEOTIDE SEQUENCE [LARGE SCALE GENOMIC DNA]</scope>
    <source>
        <strain evidence="6">GH52</strain>
    </source>
</reference>
<protein>
    <submittedName>
        <fullName evidence="5">S1C family serine protease</fullName>
        <ecNumber evidence="5">3.4.21.-</ecNumber>
    </submittedName>
</protein>
<dbReference type="GO" id="GO:0008233">
    <property type="term" value="F:peptidase activity"/>
    <property type="evidence" value="ECO:0007669"/>
    <property type="project" value="UniProtKB-KW"/>
</dbReference>
<dbReference type="RefSeq" id="WP_377770966.1">
    <property type="nucleotide sequence ID" value="NZ_JBHUHO010000020.1"/>
</dbReference>